<reference evidence="1 2" key="1">
    <citation type="submission" date="2017-06" db="EMBL/GenBank/DDBJ databases">
        <title>Genome sequencing of cyanobaciteial culture collection at National Institute for Environmental Studies (NIES).</title>
        <authorList>
            <person name="Hirose Y."/>
            <person name="Shimura Y."/>
            <person name="Fujisawa T."/>
            <person name="Nakamura Y."/>
            <person name="Kawachi M."/>
        </authorList>
    </citation>
    <scope>NUCLEOTIDE SEQUENCE [LARGE SCALE GENOMIC DNA]</scope>
    <source>
        <strain evidence="1 2">NIES-4072</strain>
    </source>
</reference>
<comment type="caution">
    <text evidence="1">The sequence shown here is derived from an EMBL/GenBank/DDBJ whole genome shotgun (WGS) entry which is preliminary data.</text>
</comment>
<protein>
    <submittedName>
        <fullName evidence="1">Uncharacterized protein</fullName>
    </submittedName>
</protein>
<accession>A0A2R5FFM3</accession>
<proteinExistence type="predicted"/>
<dbReference type="EMBL" id="BDUD01000001">
    <property type="protein sequence ID" value="GBG17352.1"/>
    <property type="molecule type" value="Genomic_DNA"/>
</dbReference>
<dbReference type="AlphaFoldDB" id="A0A2R5FFM3"/>
<keyword evidence="2" id="KW-1185">Reference proteome</keyword>
<name>A0A2R5FFM3_NOSCO</name>
<evidence type="ECO:0000313" key="2">
    <source>
        <dbReference type="Proteomes" id="UP000245124"/>
    </source>
</evidence>
<gene>
    <name evidence="1" type="ORF">NIES4072_10080</name>
</gene>
<dbReference type="Proteomes" id="UP000245124">
    <property type="component" value="Unassembled WGS sequence"/>
</dbReference>
<sequence>MPEFMELLFRINLNISIFSNSILKNMNNSRLLIRNLLSRIKEMKIEKSKTDKFYTLYFMIFP</sequence>
<evidence type="ECO:0000313" key="1">
    <source>
        <dbReference type="EMBL" id="GBG17352.1"/>
    </source>
</evidence>
<organism evidence="1 2">
    <name type="scientific">Nostoc commune NIES-4072</name>
    <dbReference type="NCBI Taxonomy" id="2005467"/>
    <lineage>
        <taxon>Bacteria</taxon>
        <taxon>Bacillati</taxon>
        <taxon>Cyanobacteriota</taxon>
        <taxon>Cyanophyceae</taxon>
        <taxon>Nostocales</taxon>
        <taxon>Nostocaceae</taxon>
        <taxon>Nostoc</taxon>
    </lineage>
</organism>